<dbReference type="PANTHER" id="PTHR43943">
    <property type="entry name" value="DEHYDROGENASE/REDUCTASE (SDR FAMILY) MEMBER 4"/>
    <property type="match status" value="1"/>
</dbReference>
<proteinExistence type="inferred from homology"/>
<dbReference type="Gene3D" id="3.40.50.720">
    <property type="entry name" value="NAD(P)-binding Rossmann-like Domain"/>
    <property type="match status" value="2"/>
</dbReference>
<dbReference type="Pfam" id="PF13561">
    <property type="entry name" value="adh_short_C2"/>
    <property type="match status" value="2"/>
</dbReference>
<name>A0AA39IMN0_9BILA</name>
<dbReference type="PRINTS" id="PR00081">
    <property type="entry name" value="GDHRDH"/>
</dbReference>
<dbReference type="Proteomes" id="UP001175271">
    <property type="component" value="Unassembled WGS sequence"/>
</dbReference>
<evidence type="ECO:0000313" key="3">
    <source>
        <dbReference type="Proteomes" id="UP001175271"/>
    </source>
</evidence>
<keyword evidence="3" id="KW-1185">Reference proteome</keyword>
<dbReference type="InterPro" id="IPR036291">
    <property type="entry name" value="NAD(P)-bd_dom_sf"/>
</dbReference>
<dbReference type="GO" id="GO:0004090">
    <property type="term" value="F:carbonyl reductase (NADPH) activity"/>
    <property type="evidence" value="ECO:0007669"/>
    <property type="project" value="TreeGrafter"/>
</dbReference>
<gene>
    <name evidence="2" type="ORF">QR680_009586</name>
</gene>
<comment type="caution">
    <text evidence="2">The sequence shown here is derived from an EMBL/GenBank/DDBJ whole genome shotgun (WGS) entry which is preliminary data.</text>
</comment>
<evidence type="ECO:0000313" key="2">
    <source>
        <dbReference type="EMBL" id="KAK0426209.1"/>
    </source>
</evidence>
<evidence type="ECO:0000256" key="1">
    <source>
        <dbReference type="ARBA" id="ARBA00006484"/>
    </source>
</evidence>
<dbReference type="SUPFAM" id="SSF51735">
    <property type="entry name" value="NAD(P)-binding Rossmann-fold domains"/>
    <property type="match status" value="1"/>
</dbReference>
<dbReference type="EMBL" id="JAUCMV010000001">
    <property type="protein sequence ID" value="KAK0426209.1"/>
    <property type="molecule type" value="Genomic_DNA"/>
</dbReference>
<dbReference type="AlphaFoldDB" id="A0AA39IMN0"/>
<comment type="similarity">
    <text evidence="1">Belongs to the short-chain dehydrogenases/reductases (SDR) family.</text>
</comment>
<sequence>MSGGVAGRVALVTNVSAQLGYAVARRLGMAGAQVIVSDENAKKTSDAVEGLRGIGVKVLGGVADISSADHRRALLELIDNKFQHLDIVVLNAEENTVKGDIVDATKMEFERTYDRYLTTPFRMCQQAYPLLSKSHAAQTAVLGMVKALSISAGGHGIRVNSVCSGMVSGDGTGAVWTAASEETENQIKNMVPLGRIGRITECAGIVEFLASDRAKYITGENCVVSGGVSVRI</sequence>
<protein>
    <submittedName>
        <fullName evidence="2">Uncharacterized protein</fullName>
    </submittedName>
</protein>
<reference evidence="2" key="1">
    <citation type="submission" date="2023-06" db="EMBL/GenBank/DDBJ databases">
        <title>Genomic analysis of the entomopathogenic nematode Steinernema hermaphroditum.</title>
        <authorList>
            <person name="Schwarz E.M."/>
            <person name="Heppert J.K."/>
            <person name="Baniya A."/>
            <person name="Schwartz H.T."/>
            <person name="Tan C.-H."/>
            <person name="Antoshechkin I."/>
            <person name="Sternberg P.W."/>
            <person name="Goodrich-Blair H."/>
            <person name="Dillman A.R."/>
        </authorList>
    </citation>
    <scope>NUCLEOTIDE SEQUENCE</scope>
    <source>
        <strain evidence="2">PS9179</strain>
        <tissue evidence="2">Whole animal</tissue>
    </source>
</reference>
<dbReference type="InterPro" id="IPR002347">
    <property type="entry name" value="SDR_fam"/>
</dbReference>
<dbReference type="PANTHER" id="PTHR43943:SF2">
    <property type="entry name" value="DEHYDROGENASE_REDUCTASE 4"/>
    <property type="match status" value="1"/>
</dbReference>
<organism evidence="2 3">
    <name type="scientific">Steinernema hermaphroditum</name>
    <dbReference type="NCBI Taxonomy" id="289476"/>
    <lineage>
        <taxon>Eukaryota</taxon>
        <taxon>Metazoa</taxon>
        <taxon>Ecdysozoa</taxon>
        <taxon>Nematoda</taxon>
        <taxon>Chromadorea</taxon>
        <taxon>Rhabditida</taxon>
        <taxon>Tylenchina</taxon>
        <taxon>Panagrolaimomorpha</taxon>
        <taxon>Strongyloidoidea</taxon>
        <taxon>Steinernematidae</taxon>
        <taxon>Steinernema</taxon>
    </lineage>
</organism>
<accession>A0AA39IMN0</accession>